<evidence type="ECO:0008006" key="9">
    <source>
        <dbReference type="Google" id="ProtNLM"/>
    </source>
</evidence>
<keyword evidence="5" id="KW-0675">Receptor</keyword>
<evidence type="ECO:0000313" key="7">
    <source>
        <dbReference type="EMBL" id="KAK7107265.1"/>
    </source>
</evidence>
<evidence type="ECO:0000256" key="6">
    <source>
        <dbReference type="SAM" id="Phobius"/>
    </source>
</evidence>
<feature type="transmembrane region" description="Helical" evidence="6">
    <location>
        <begin position="134"/>
        <end position="155"/>
    </location>
</feature>
<comment type="subcellular location">
    <subcellularLocation>
        <location evidence="1">Membrane</location>
        <topology evidence="1">Multi-pass membrane protein</topology>
    </subcellularLocation>
</comment>
<evidence type="ECO:0000256" key="5">
    <source>
        <dbReference type="ARBA" id="ARBA00023170"/>
    </source>
</evidence>
<evidence type="ECO:0000256" key="2">
    <source>
        <dbReference type="ARBA" id="ARBA00022692"/>
    </source>
</evidence>
<feature type="transmembrane region" description="Helical" evidence="6">
    <location>
        <begin position="88"/>
        <end position="113"/>
    </location>
</feature>
<protein>
    <recommendedName>
        <fullName evidence="9">Gustatory receptor</fullName>
    </recommendedName>
</protein>
<dbReference type="AlphaFoldDB" id="A0AAN9BKY4"/>
<dbReference type="GO" id="GO:0038023">
    <property type="term" value="F:signaling receptor activity"/>
    <property type="evidence" value="ECO:0007669"/>
    <property type="project" value="UniProtKB-ARBA"/>
</dbReference>
<accession>A0AAN9BKY4</accession>
<feature type="transmembrane region" description="Helical" evidence="6">
    <location>
        <begin position="16"/>
        <end position="35"/>
    </location>
</feature>
<feature type="transmembrane region" description="Helical" evidence="6">
    <location>
        <begin position="369"/>
        <end position="387"/>
    </location>
</feature>
<dbReference type="PANTHER" id="PTHR21421">
    <property type="entry name" value="GUSTATORY RECEPTOR"/>
    <property type="match status" value="1"/>
</dbReference>
<dbReference type="InterPro" id="IPR013604">
    <property type="entry name" value="7TM_chemorcpt"/>
</dbReference>
<keyword evidence="4 6" id="KW-0472">Membrane</keyword>
<reference evidence="7 8" key="1">
    <citation type="submission" date="2024-02" db="EMBL/GenBank/DDBJ databases">
        <title>Chromosome-scale genome assembly of the rough periwinkle Littorina saxatilis.</title>
        <authorList>
            <person name="De Jode A."/>
            <person name="Faria R."/>
            <person name="Formenti G."/>
            <person name="Sims Y."/>
            <person name="Smith T.P."/>
            <person name="Tracey A."/>
            <person name="Wood J.M.D."/>
            <person name="Zagrodzka Z.B."/>
            <person name="Johannesson K."/>
            <person name="Butlin R.K."/>
            <person name="Leder E.H."/>
        </authorList>
    </citation>
    <scope>NUCLEOTIDE SEQUENCE [LARGE SCALE GENOMIC DNA]</scope>
    <source>
        <strain evidence="7">Snail1</strain>
        <tissue evidence="7">Muscle</tissue>
    </source>
</reference>
<dbReference type="GO" id="GO:0051606">
    <property type="term" value="P:detection of stimulus"/>
    <property type="evidence" value="ECO:0007669"/>
    <property type="project" value="UniProtKB-ARBA"/>
</dbReference>
<dbReference type="GO" id="GO:0050909">
    <property type="term" value="P:sensory perception of taste"/>
    <property type="evidence" value="ECO:0007669"/>
    <property type="project" value="InterPro"/>
</dbReference>
<feature type="transmembrane region" description="Helical" evidence="6">
    <location>
        <begin position="259"/>
        <end position="283"/>
    </location>
</feature>
<comment type="caution">
    <text evidence="7">The sequence shown here is derived from an EMBL/GenBank/DDBJ whole genome shotgun (WGS) entry which is preliminary data.</text>
</comment>
<dbReference type="GO" id="GO:0016020">
    <property type="term" value="C:membrane"/>
    <property type="evidence" value="ECO:0007669"/>
    <property type="project" value="UniProtKB-SubCell"/>
</dbReference>
<sequence>MDMKKFSFRRIPKPRQISIFTPLLVVAYLCGMYTVTFRRRHRILSMLTVALNIVLVLLCGGCLVVLVLCEALSLPEKLSNGTRTIASLYQLTFDLGELFLVVVFFVFGSRAFRRFRKMYKAYGMKYSYASGRKCFVLIVLIFLAYVLWQSCIFLVHDDNPTFGFTSACNGSWASFWVLQKITTTSYFKSLAGFYRSQVIAIPFAFYLTIWFSLYVQARHFVIALAKRKPENLSLEPEVIEQFRLRHAELCDLIGCSNGVITHVIAAFYGAGIPCVLFILHGLVYKTLSYDEFHSLMFLFFGFSFDITIITITGAMLNLKMHEPLDCLYKVNIDSMEGKGYDVVSAFISRLHGPPIGFHLYHLSTVDTSTILMIGGTVLTYALVIIQFQLRANTTGDHIDVYFNKSV</sequence>
<evidence type="ECO:0000256" key="4">
    <source>
        <dbReference type="ARBA" id="ARBA00023136"/>
    </source>
</evidence>
<evidence type="ECO:0000313" key="8">
    <source>
        <dbReference type="Proteomes" id="UP001374579"/>
    </source>
</evidence>
<name>A0AAN9BKY4_9CAEN</name>
<dbReference type="PANTHER" id="PTHR21421:SF29">
    <property type="entry name" value="GUSTATORY RECEPTOR 5A FOR TREHALOSE-RELATED"/>
    <property type="match status" value="1"/>
</dbReference>
<evidence type="ECO:0000256" key="3">
    <source>
        <dbReference type="ARBA" id="ARBA00022989"/>
    </source>
</evidence>
<dbReference type="Pfam" id="PF08395">
    <property type="entry name" value="7tm_7"/>
    <property type="match status" value="1"/>
</dbReference>
<keyword evidence="3 6" id="KW-1133">Transmembrane helix</keyword>
<dbReference type="EMBL" id="JBAMIC010000004">
    <property type="protein sequence ID" value="KAK7107265.1"/>
    <property type="molecule type" value="Genomic_DNA"/>
</dbReference>
<dbReference type="Proteomes" id="UP001374579">
    <property type="component" value="Unassembled WGS sequence"/>
</dbReference>
<gene>
    <name evidence="7" type="ORF">V1264_015215</name>
</gene>
<feature type="transmembrane region" description="Helical" evidence="6">
    <location>
        <begin position="295"/>
        <end position="316"/>
    </location>
</feature>
<keyword evidence="8" id="KW-1185">Reference proteome</keyword>
<keyword evidence="2 6" id="KW-0812">Transmembrane</keyword>
<proteinExistence type="predicted"/>
<evidence type="ECO:0000256" key="1">
    <source>
        <dbReference type="ARBA" id="ARBA00004141"/>
    </source>
</evidence>
<feature type="transmembrane region" description="Helical" evidence="6">
    <location>
        <begin position="47"/>
        <end position="68"/>
    </location>
</feature>
<feature type="transmembrane region" description="Helical" evidence="6">
    <location>
        <begin position="198"/>
        <end position="217"/>
    </location>
</feature>
<organism evidence="7 8">
    <name type="scientific">Littorina saxatilis</name>
    <dbReference type="NCBI Taxonomy" id="31220"/>
    <lineage>
        <taxon>Eukaryota</taxon>
        <taxon>Metazoa</taxon>
        <taxon>Spiralia</taxon>
        <taxon>Lophotrochozoa</taxon>
        <taxon>Mollusca</taxon>
        <taxon>Gastropoda</taxon>
        <taxon>Caenogastropoda</taxon>
        <taxon>Littorinimorpha</taxon>
        <taxon>Littorinoidea</taxon>
        <taxon>Littorinidae</taxon>
        <taxon>Littorina</taxon>
    </lineage>
</organism>